<dbReference type="STRING" id="421072.SAMN04488097_1765"/>
<evidence type="ECO:0000313" key="1">
    <source>
        <dbReference type="EMBL" id="KFC23736.1"/>
    </source>
</evidence>
<dbReference type="AlphaFoldDB" id="A0A085BMP1"/>
<dbReference type="GO" id="GO:0020037">
    <property type="term" value="F:heme binding"/>
    <property type="evidence" value="ECO:0007669"/>
    <property type="project" value="InterPro"/>
</dbReference>
<dbReference type="OrthoDB" id="679921at2"/>
<evidence type="ECO:0008006" key="3">
    <source>
        <dbReference type="Google" id="ProtNLM"/>
    </source>
</evidence>
<dbReference type="EMBL" id="JPLY01000001">
    <property type="protein sequence ID" value="KFC23736.1"/>
    <property type="molecule type" value="Genomic_DNA"/>
</dbReference>
<proteinExistence type="predicted"/>
<dbReference type="InterPro" id="IPR036909">
    <property type="entry name" value="Cyt_c-like_dom_sf"/>
</dbReference>
<dbReference type="PROSITE" id="PS51257">
    <property type="entry name" value="PROKAR_LIPOPROTEIN"/>
    <property type="match status" value="1"/>
</dbReference>
<gene>
    <name evidence="1" type="ORF">IO89_03980</name>
</gene>
<comment type="caution">
    <text evidence="1">The sequence shown here is derived from an EMBL/GenBank/DDBJ whole genome shotgun (WGS) entry which is preliminary data.</text>
</comment>
<keyword evidence="2" id="KW-1185">Reference proteome</keyword>
<dbReference type="eggNOG" id="COG2010">
    <property type="taxonomic scope" value="Bacteria"/>
</dbReference>
<name>A0A085BMP1_9FLAO</name>
<evidence type="ECO:0000313" key="2">
    <source>
        <dbReference type="Proteomes" id="UP000028623"/>
    </source>
</evidence>
<dbReference type="SUPFAM" id="SSF46626">
    <property type="entry name" value="Cytochrome c"/>
    <property type="match status" value="1"/>
</dbReference>
<reference evidence="1 2" key="1">
    <citation type="submission" date="2014-07" db="EMBL/GenBank/DDBJ databases">
        <title>Epilithonimonas lactis LMG 22401 Genome.</title>
        <authorList>
            <person name="Pipes S.E."/>
            <person name="Stropko S.J."/>
        </authorList>
    </citation>
    <scope>NUCLEOTIDE SEQUENCE [LARGE SCALE GENOMIC DNA]</scope>
    <source>
        <strain evidence="1 2">LMG 24401</strain>
    </source>
</reference>
<dbReference type="RefSeq" id="WP_034973738.1">
    <property type="nucleotide sequence ID" value="NZ_FOFI01000002.1"/>
</dbReference>
<protein>
    <recommendedName>
        <fullName evidence="3">Cytochrome c domain-containing protein</fullName>
    </recommendedName>
</protein>
<sequence length="104" mass="11364">MKKYIYSLCLLGVIVYSCKTQQTAPVAASPETSVATANLSKEEMLKKGEDLFNLKCGRCHGLPSPGDFTVADWKPIIAAMAPKAKLNAEETNWVLAYVNENAKK</sequence>
<dbReference type="Proteomes" id="UP000028623">
    <property type="component" value="Unassembled WGS sequence"/>
</dbReference>
<dbReference type="GO" id="GO:0009055">
    <property type="term" value="F:electron transfer activity"/>
    <property type="evidence" value="ECO:0007669"/>
    <property type="project" value="InterPro"/>
</dbReference>
<accession>A0A085BMP1</accession>
<organism evidence="1 2">
    <name type="scientific">Epilithonimonas lactis</name>
    <dbReference type="NCBI Taxonomy" id="421072"/>
    <lineage>
        <taxon>Bacteria</taxon>
        <taxon>Pseudomonadati</taxon>
        <taxon>Bacteroidota</taxon>
        <taxon>Flavobacteriia</taxon>
        <taxon>Flavobacteriales</taxon>
        <taxon>Weeksellaceae</taxon>
        <taxon>Chryseobacterium group</taxon>
        <taxon>Epilithonimonas</taxon>
    </lineage>
</organism>